<dbReference type="Proteomes" id="UP000681967">
    <property type="component" value="Unassembled WGS sequence"/>
</dbReference>
<proteinExistence type="predicted"/>
<sequence>MNLISPQTAPSDLLSHKKQEKSAYYDDSISLPIVHENQYTAYYPEMNELQTEQQEQMIQESFSPVIRNKAVSTSRQTAIHSSRQEITEKNFLSSIPATTSMPFF</sequence>
<feature type="non-terminal residue" evidence="1">
    <location>
        <position position="1"/>
    </location>
</feature>
<protein>
    <submittedName>
        <fullName evidence="1">Uncharacterized protein</fullName>
    </submittedName>
</protein>
<accession>A0A8S3EXY1</accession>
<name>A0A8S3EXY1_9BILA</name>
<reference evidence="1" key="1">
    <citation type="submission" date="2021-02" db="EMBL/GenBank/DDBJ databases">
        <authorList>
            <person name="Nowell W R."/>
        </authorList>
    </citation>
    <scope>NUCLEOTIDE SEQUENCE</scope>
</reference>
<dbReference type="AlphaFoldDB" id="A0A8S3EXY1"/>
<dbReference type="EMBL" id="CAJOBH010236592">
    <property type="protein sequence ID" value="CAF5093239.1"/>
    <property type="molecule type" value="Genomic_DNA"/>
</dbReference>
<comment type="caution">
    <text evidence="1">The sequence shown here is derived from an EMBL/GenBank/DDBJ whole genome shotgun (WGS) entry which is preliminary data.</text>
</comment>
<organism evidence="1 2">
    <name type="scientific">Rotaria magnacalcarata</name>
    <dbReference type="NCBI Taxonomy" id="392030"/>
    <lineage>
        <taxon>Eukaryota</taxon>
        <taxon>Metazoa</taxon>
        <taxon>Spiralia</taxon>
        <taxon>Gnathifera</taxon>
        <taxon>Rotifera</taxon>
        <taxon>Eurotatoria</taxon>
        <taxon>Bdelloidea</taxon>
        <taxon>Philodinida</taxon>
        <taxon>Philodinidae</taxon>
        <taxon>Rotaria</taxon>
    </lineage>
</organism>
<evidence type="ECO:0000313" key="2">
    <source>
        <dbReference type="Proteomes" id="UP000681967"/>
    </source>
</evidence>
<evidence type="ECO:0000313" key="1">
    <source>
        <dbReference type="EMBL" id="CAF5093239.1"/>
    </source>
</evidence>
<gene>
    <name evidence="1" type="ORF">BYL167_LOCUS63418</name>
</gene>